<dbReference type="PANTHER" id="PTHR43272">
    <property type="entry name" value="LONG-CHAIN-FATTY-ACID--COA LIGASE"/>
    <property type="match status" value="1"/>
</dbReference>
<dbReference type="InterPro" id="IPR042099">
    <property type="entry name" value="ANL_N_sf"/>
</dbReference>
<evidence type="ECO:0000256" key="6">
    <source>
        <dbReference type="SAM" id="Phobius"/>
    </source>
</evidence>
<protein>
    <recommendedName>
        <fullName evidence="7">AMP-dependent synthetase/ligase domain-containing protein</fullName>
    </recommendedName>
</protein>
<gene>
    <name evidence="8" type="ORF">GOCE00092_LOCUS25282</name>
</gene>
<dbReference type="PROSITE" id="PS00455">
    <property type="entry name" value="AMP_BINDING"/>
    <property type="match status" value="1"/>
</dbReference>
<feature type="transmembrane region" description="Helical" evidence="6">
    <location>
        <begin position="6"/>
        <end position="31"/>
    </location>
</feature>
<dbReference type="InterPro" id="IPR000873">
    <property type="entry name" value="AMP-dep_synth/lig_dom"/>
</dbReference>
<comment type="similarity">
    <text evidence="1">Belongs to the ATP-dependent AMP-binding enzyme family.</text>
</comment>
<evidence type="ECO:0000256" key="4">
    <source>
        <dbReference type="ARBA" id="ARBA00022840"/>
    </source>
</evidence>
<organism evidence="8">
    <name type="scientific">Grammatophora oceanica</name>
    <dbReference type="NCBI Taxonomy" id="210454"/>
    <lineage>
        <taxon>Eukaryota</taxon>
        <taxon>Sar</taxon>
        <taxon>Stramenopiles</taxon>
        <taxon>Ochrophyta</taxon>
        <taxon>Bacillariophyta</taxon>
        <taxon>Fragilariophyceae</taxon>
        <taxon>Fragilariophycidae</taxon>
        <taxon>Rhabdonematales</taxon>
        <taxon>Grammatophoraceae</taxon>
        <taxon>Grammatophora</taxon>
    </lineage>
</organism>
<evidence type="ECO:0000256" key="2">
    <source>
        <dbReference type="ARBA" id="ARBA00022598"/>
    </source>
</evidence>
<evidence type="ECO:0000256" key="1">
    <source>
        <dbReference type="ARBA" id="ARBA00006432"/>
    </source>
</evidence>
<dbReference type="GO" id="GO:0016020">
    <property type="term" value="C:membrane"/>
    <property type="evidence" value="ECO:0007669"/>
    <property type="project" value="TreeGrafter"/>
</dbReference>
<keyword evidence="2" id="KW-0436">Ligase</keyword>
<accession>A0A7S1YLD0</accession>
<dbReference type="EMBL" id="HBGK01048164">
    <property type="protein sequence ID" value="CAD9307940.1"/>
    <property type="molecule type" value="Transcribed_RNA"/>
</dbReference>
<keyword evidence="3" id="KW-0547">Nucleotide-binding</keyword>
<evidence type="ECO:0000256" key="5">
    <source>
        <dbReference type="ARBA" id="ARBA00036813"/>
    </source>
</evidence>
<dbReference type="Gene3D" id="3.40.50.12780">
    <property type="entry name" value="N-terminal domain of ligase-like"/>
    <property type="match status" value="1"/>
</dbReference>
<dbReference type="GO" id="GO:0005524">
    <property type="term" value="F:ATP binding"/>
    <property type="evidence" value="ECO:0007669"/>
    <property type="project" value="UniProtKB-KW"/>
</dbReference>
<name>A0A7S1YLD0_9STRA</name>
<sequence>MLDILLFPLGALLVFLDLLVMLLTFGWVSILMKALKHHGLRTVPVAEDEAHRVDPVYKGNLLTVPSEGIDTLYAMAVDSFRKYGDRKCMGTREFLGWKSAHVKHFGGTMWRSFAAVDTSAHKFGAALRARGLVAAPDVATLEKLSEPCSIAIFENTCPEWMISAVGAFSQSIIVTTVYATLGLDAVMDAINDGSIAAIVCNKLNVSEVLKGIQRMPTLKTIIYTNDCVAAEDTTVLPTPPDDVTIIAFEDFVATGDTGAFPPVPPKPDTCAVIMYTSGSTGKPKGVVVKHRNMVAAGTSIGMAVEGRPGDEVYLAYLPLAHILELAAEFELMGQGCTICYADPKSLTSKGAYPVGALEQYSPTMMAGVPKMWDALKKKIQSEIGATSLVLQYVARIAFAARSVGRHVGYETPLFNALVFRKFSKLTGGKLRIALSGGGPLNAEVQDFVATSLGVPTIQGYGLTETCAALTFQALDDQRTGIAGKALPCVEIKLDSCPDVLDKDGHPYLATDRVDVDGNKIFGRGEILAKGANVTLGYYMLPEKTKEEYDDDGFFHTGDIGQFMDDGSIRIVDRKKNLVKLKGGEYIALEKMEAIYGNSVFVDAIAGGICCYGDGDMDRPVALMQLSEPTAMKWARENEIEGSFLTVMESPKLMTAVMKDLESEHRKGGLSHLEKLQAVCFISKPWTPENHCLTAANKLQRRAVISMFEMDFEETKAKGIFL</sequence>
<dbReference type="GO" id="GO:0004467">
    <property type="term" value="F:long-chain fatty acid-CoA ligase activity"/>
    <property type="evidence" value="ECO:0007669"/>
    <property type="project" value="UniProtKB-EC"/>
</dbReference>
<dbReference type="PANTHER" id="PTHR43272:SF83">
    <property type="entry name" value="ACYL-COA SYNTHETASE LONG-CHAIN, ISOFORM J"/>
    <property type="match status" value="1"/>
</dbReference>
<dbReference type="Pfam" id="PF00501">
    <property type="entry name" value="AMP-binding"/>
    <property type="match status" value="1"/>
</dbReference>
<comment type="catalytic activity">
    <reaction evidence="5">
        <text>a long-chain fatty acid + ATP + CoA = a long-chain fatty acyl-CoA + AMP + diphosphate</text>
        <dbReference type="Rhea" id="RHEA:15421"/>
        <dbReference type="ChEBI" id="CHEBI:30616"/>
        <dbReference type="ChEBI" id="CHEBI:33019"/>
        <dbReference type="ChEBI" id="CHEBI:57287"/>
        <dbReference type="ChEBI" id="CHEBI:57560"/>
        <dbReference type="ChEBI" id="CHEBI:83139"/>
        <dbReference type="ChEBI" id="CHEBI:456215"/>
        <dbReference type="EC" id="6.2.1.3"/>
    </reaction>
</comment>
<evidence type="ECO:0000313" key="8">
    <source>
        <dbReference type="EMBL" id="CAD9307940.1"/>
    </source>
</evidence>
<dbReference type="AlphaFoldDB" id="A0A7S1YLD0"/>
<reference evidence="8" key="1">
    <citation type="submission" date="2021-01" db="EMBL/GenBank/DDBJ databases">
        <authorList>
            <person name="Corre E."/>
            <person name="Pelletier E."/>
            <person name="Niang G."/>
            <person name="Scheremetjew M."/>
            <person name="Finn R."/>
            <person name="Kale V."/>
            <person name="Holt S."/>
            <person name="Cochrane G."/>
            <person name="Meng A."/>
            <person name="Brown T."/>
            <person name="Cohen L."/>
        </authorList>
    </citation>
    <scope>NUCLEOTIDE SEQUENCE</scope>
    <source>
        <strain evidence="8">CCMP 410</strain>
    </source>
</reference>
<dbReference type="GO" id="GO:0005783">
    <property type="term" value="C:endoplasmic reticulum"/>
    <property type="evidence" value="ECO:0007669"/>
    <property type="project" value="TreeGrafter"/>
</dbReference>
<proteinExistence type="inferred from homology"/>
<feature type="domain" description="AMP-dependent synthetase/ligase" evidence="7">
    <location>
        <begin position="106"/>
        <end position="538"/>
    </location>
</feature>
<keyword evidence="4" id="KW-0067">ATP-binding</keyword>
<evidence type="ECO:0000259" key="7">
    <source>
        <dbReference type="Pfam" id="PF00501"/>
    </source>
</evidence>
<dbReference type="SUPFAM" id="SSF56801">
    <property type="entry name" value="Acetyl-CoA synthetase-like"/>
    <property type="match status" value="1"/>
</dbReference>
<keyword evidence="6" id="KW-0812">Transmembrane</keyword>
<evidence type="ECO:0000256" key="3">
    <source>
        <dbReference type="ARBA" id="ARBA00022741"/>
    </source>
</evidence>
<keyword evidence="6" id="KW-0472">Membrane</keyword>
<dbReference type="InterPro" id="IPR020845">
    <property type="entry name" value="AMP-binding_CS"/>
</dbReference>
<keyword evidence="6" id="KW-1133">Transmembrane helix</keyword>